<dbReference type="PRINTS" id="PR00480">
    <property type="entry name" value="ASTACIN"/>
</dbReference>
<sequence length="233" mass="27293">MTHISVVAPKQYRKYGKPSNSQEMPLFISFWSNNVVPYVLSPLYDQQEQAIIIESMFDLQQMSCFKFVKRTTEADYVYIQPLDGCYSYVGKIGITFFFAFYYLVTLVKLMAKLLLLLKNHEHQRPDRDEYITVIYKNVMPEQMINFEKMWKGSMLTFGLGYDYKSIMHYEATAFGKYDARNQRRMITMIPRKKGVVLAENLVLSLSDIEKLARLGKCKGHSNIFCVLLSFLHF</sequence>
<dbReference type="EMBL" id="UXUI01007436">
    <property type="protein sequence ID" value="VDD87576.1"/>
    <property type="molecule type" value="Genomic_DNA"/>
</dbReference>
<comment type="cofactor">
    <cofactor evidence="3">
        <name>Zn(2+)</name>
        <dbReference type="ChEBI" id="CHEBI:29105"/>
    </cofactor>
    <text evidence="3">Binds 1 zinc ion per subunit.</text>
</comment>
<keyword evidence="3" id="KW-0645">Protease</keyword>
<dbReference type="PANTHER" id="PTHR10127">
    <property type="entry name" value="DISCOIDIN, CUB, EGF, LAMININ , AND ZINC METALLOPROTEASE DOMAIN CONTAINING"/>
    <property type="match status" value="1"/>
</dbReference>
<organism evidence="8">
    <name type="scientific">Enterobius vermicularis</name>
    <name type="common">Human pinworm</name>
    <dbReference type="NCBI Taxonomy" id="51028"/>
    <lineage>
        <taxon>Eukaryota</taxon>
        <taxon>Metazoa</taxon>
        <taxon>Ecdysozoa</taxon>
        <taxon>Nematoda</taxon>
        <taxon>Chromadorea</taxon>
        <taxon>Rhabditida</taxon>
        <taxon>Spirurina</taxon>
        <taxon>Oxyuridomorpha</taxon>
        <taxon>Oxyuroidea</taxon>
        <taxon>Oxyuridae</taxon>
        <taxon>Enterobius</taxon>
    </lineage>
</organism>
<gene>
    <name evidence="6" type="ORF">EVEC_LOCUS2719</name>
</gene>
<keyword evidence="3" id="KW-0378">Hydrolase</keyword>
<dbReference type="EC" id="3.4.24.-" evidence="3"/>
<protein>
    <recommendedName>
        <fullName evidence="3">Metalloendopeptidase</fullName>
        <ecNumber evidence="3">3.4.24.-</ecNumber>
    </recommendedName>
</protein>
<keyword evidence="1" id="KW-1015">Disulfide bond</keyword>
<evidence type="ECO:0000313" key="8">
    <source>
        <dbReference type="WBParaSite" id="EVEC_0000301101-mRNA-1"/>
    </source>
</evidence>
<accession>A0A0N4UZG1</accession>
<keyword evidence="4" id="KW-0472">Membrane</keyword>
<evidence type="ECO:0000259" key="5">
    <source>
        <dbReference type="PROSITE" id="PS51864"/>
    </source>
</evidence>
<dbReference type="InterPro" id="IPR001506">
    <property type="entry name" value="Peptidase_M12A"/>
</dbReference>
<feature type="domain" description="Peptidase M12A" evidence="5">
    <location>
        <begin position="22"/>
        <end position="218"/>
    </location>
</feature>
<dbReference type="PROSITE" id="PS51864">
    <property type="entry name" value="ASTACIN"/>
    <property type="match status" value="1"/>
</dbReference>
<dbReference type="GO" id="GO:0004222">
    <property type="term" value="F:metalloendopeptidase activity"/>
    <property type="evidence" value="ECO:0007669"/>
    <property type="project" value="UniProtKB-UniRule"/>
</dbReference>
<keyword evidence="3" id="KW-0479">Metal-binding</keyword>
<reference evidence="8" key="1">
    <citation type="submission" date="2017-02" db="UniProtKB">
        <authorList>
            <consortium name="WormBaseParasite"/>
        </authorList>
    </citation>
    <scope>IDENTIFICATION</scope>
</reference>
<keyword evidence="7" id="KW-1185">Reference proteome</keyword>
<evidence type="ECO:0000256" key="4">
    <source>
        <dbReference type="SAM" id="Phobius"/>
    </source>
</evidence>
<dbReference type="SMART" id="SM00235">
    <property type="entry name" value="ZnMc"/>
    <property type="match status" value="1"/>
</dbReference>
<dbReference type="SUPFAM" id="SSF55486">
    <property type="entry name" value="Metalloproteases ('zincins'), catalytic domain"/>
    <property type="match status" value="1"/>
</dbReference>
<dbReference type="OrthoDB" id="291007at2759"/>
<evidence type="ECO:0000313" key="7">
    <source>
        <dbReference type="Proteomes" id="UP000274131"/>
    </source>
</evidence>
<keyword evidence="3" id="KW-0862">Zinc</keyword>
<keyword evidence="3" id="KW-0482">Metalloprotease</keyword>
<feature type="transmembrane region" description="Helical" evidence="4">
    <location>
        <begin position="92"/>
        <end position="117"/>
    </location>
</feature>
<name>A0A0N4UZG1_ENTVE</name>
<dbReference type="InterPro" id="IPR006026">
    <property type="entry name" value="Peptidase_Metallo"/>
</dbReference>
<dbReference type="WBParaSite" id="EVEC_0000301101-mRNA-1">
    <property type="protein sequence ID" value="EVEC_0000301101-mRNA-1"/>
    <property type="gene ID" value="EVEC_0000301101"/>
</dbReference>
<dbReference type="Gene3D" id="3.40.390.10">
    <property type="entry name" value="Collagenase (Catalytic Domain)"/>
    <property type="match status" value="1"/>
</dbReference>
<dbReference type="Proteomes" id="UP000274131">
    <property type="component" value="Unassembled WGS sequence"/>
</dbReference>
<dbReference type="AlphaFoldDB" id="A0A0N4UZG1"/>
<evidence type="ECO:0000256" key="2">
    <source>
        <dbReference type="PROSITE-ProRule" id="PRU01211"/>
    </source>
</evidence>
<dbReference type="GO" id="GO:0008270">
    <property type="term" value="F:zinc ion binding"/>
    <property type="evidence" value="ECO:0007669"/>
    <property type="project" value="InterPro"/>
</dbReference>
<dbReference type="STRING" id="51028.A0A0N4UZG1"/>
<evidence type="ECO:0000313" key="6">
    <source>
        <dbReference type="EMBL" id="VDD87576.1"/>
    </source>
</evidence>
<dbReference type="Pfam" id="PF01400">
    <property type="entry name" value="Astacin"/>
    <property type="match status" value="2"/>
</dbReference>
<evidence type="ECO:0000256" key="3">
    <source>
        <dbReference type="RuleBase" id="RU361183"/>
    </source>
</evidence>
<keyword evidence="4" id="KW-0812">Transmembrane</keyword>
<keyword evidence="4" id="KW-1133">Transmembrane helix</keyword>
<dbReference type="PANTHER" id="PTHR10127:SF852">
    <property type="entry name" value="ZINC METALLOPROTEINASE NAS-12"/>
    <property type="match status" value="1"/>
</dbReference>
<reference evidence="6 7" key="2">
    <citation type="submission" date="2018-10" db="EMBL/GenBank/DDBJ databases">
        <authorList>
            <consortium name="Pathogen Informatics"/>
        </authorList>
    </citation>
    <scope>NUCLEOTIDE SEQUENCE [LARGE SCALE GENOMIC DNA]</scope>
</reference>
<dbReference type="GO" id="GO:0006508">
    <property type="term" value="P:proteolysis"/>
    <property type="evidence" value="ECO:0007669"/>
    <property type="project" value="UniProtKB-KW"/>
</dbReference>
<evidence type="ECO:0000256" key="1">
    <source>
        <dbReference type="ARBA" id="ARBA00023157"/>
    </source>
</evidence>
<dbReference type="InterPro" id="IPR024079">
    <property type="entry name" value="MetalloPept_cat_dom_sf"/>
</dbReference>
<comment type="caution">
    <text evidence="2">Lacks conserved residue(s) required for the propagation of feature annotation.</text>
</comment>
<proteinExistence type="predicted"/>